<dbReference type="NCBIfam" id="NF047658">
    <property type="entry name" value="HYC_CC_PP"/>
    <property type="match status" value="1"/>
</dbReference>
<dbReference type="EMBL" id="FOZP01000007">
    <property type="protein sequence ID" value="SFS70925.1"/>
    <property type="molecule type" value="Genomic_DNA"/>
</dbReference>
<feature type="signal peptide" evidence="1">
    <location>
        <begin position="1"/>
        <end position="25"/>
    </location>
</feature>
<keyword evidence="3" id="KW-1185">Reference proteome</keyword>
<sequence length="136" mass="15672">MKNTFRKTSAVVLIAVLLLSTTSFSVFKHFCNGNMITISTEKVESCCESEITIKPNNLNFSEQNCCKNETVQKDVLPFDYTKTVKITKSETLFLTSFYFNFIESLSVIKTKNNFYKDFSPPKLIFNKQVLFQSFLI</sequence>
<evidence type="ECO:0000313" key="2">
    <source>
        <dbReference type="EMBL" id="SFS70925.1"/>
    </source>
</evidence>
<dbReference type="RefSeq" id="WP_090228258.1">
    <property type="nucleotide sequence ID" value="NZ_FOZP01000007.1"/>
</dbReference>
<dbReference type="STRING" id="593133.SAMN04488006_2741"/>
<name>A0A1I6S1S5_9FLAO</name>
<feature type="chain" id="PRO_5011601875" evidence="1">
    <location>
        <begin position="26"/>
        <end position="136"/>
    </location>
</feature>
<accession>A0A1I6S1S5</accession>
<dbReference type="Proteomes" id="UP000199312">
    <property type="component" value="Unassembled WGS sequence"/>
</dbReference>
<organism evidence="2 3">
    <name type="scientific">Lutibacter maritimus</name>
    <dbReference type="NCBI Taxonomy" id="593133"/>
    <lineage>
        <taxon>Bacteria</taxon>
        <taxon>Pseudomonadati</taxon>
        <taxon>Bacteroidota</taxon>
        <taxon>Flavobacteriia</taxon>
        <taxon>Flavobacteriales</taxon>
        <taxon>Flavobacteriaceae</taxon>
        <taxon>Lutibacter</taxon>
    </lineage>
</organism>
<reference evidence="3" key="1">
    <citation type="submission" date="2016-10" db="EMBL/GenBank/DDBJ databases">
        <authorList>
            <person name="Varghese N."/>
            <person name="Submissions S."/>
        </authorList>
    </citation>
    <scope>NUCLEOTIDE SEQUENCE [LARGE SCALE GENOMIC DNA]</scope>
    <source>
        <strain evidence="3">DSM 24450</strain>
    </source>
</reference>
<evidence type="ECO:0000256" key="1">
    <source>
        <dbReference type="SAM" id="SignalP"/>
    </source>
</evidence>
<gene>
    <name evidence="2" type="ORF">SAMN04488006_2741</name>
</gene>
<dbReference type="Pfam" id="PF26622">
    <property type="entry name" value="DUF8199"/>
    <property type="match status" value="1"/>
</dbReference>
<dbReference type="AlphaFoldDB" id="A0A1I6S1S5"/>
<evidence type="ECO:0000313" key="3">
    <source>
        <dbReference type="Proteomes" id="UP000199312"/>
    </source>
</evidence>
<protein>
    <submittedName>
        <fullName evidence="2">Uncharacterized protein</fullName>
    </submittedName>
</protein>
<keyword evidence="1" id="KW-0732">Signal</keyword>
<proteinExistence type="predicted"/>
<dbReference type="OrthoDB" id="1493875at2"/>
<dbReference type="InterPro" id="IPR058060">
    <property type="entry name" value="HYC_CC_PP"/>
</dbReference>
<dbReference type="InterPro" id="IPR058512">
    <property type="entry name" value="DUF8199"/>
</dbReference>